<sequence length="94" mass="10887">MAEIHQREFYQGDGVKAYELLTQTCKETFSEKEYVALSDFNQATPRELVSVTARVDGSRGFVDTVWAAPQEPDNNMPWVLEDGEWRNDDCRLRQ</sequence>
<reference evidence="1 2" key="1">
    <citation type="submission" date="2017-05" db="EMBL/GenBank/DDBJ databases">
        <title>Isolation of Rhodococcus sp. S2-17 biodegrading of BP-3.</title>
        <authorList>
            <person name="Lee Y."/>
            <person name="Kim K.H."/>
            <person name="Chun B.H."/>
            <person name="Jung H.S."/>
            <person name="Jeon C.O."/>
        </authorList>
    </citation>
    <scope>NUCLEOTIDE SEQUENCE [LARGE SCALE GENOMIC DNA]</scope>
    <source>
        <strain evidence="1 2">S2-17</strain>
        <plasmid evidence="2">prb98</plasmid>
    </source>
</reference>
<gene>
    <name evidence="1" type="ORF">CBI38_32470</name>
</gene>
<protein>
    <submittedName>
        <fullName evidence="1">Uncharacterized protein</fullName>
    </submittedName>
</protein>
<keyword evidence="2" id="KW-1185">Reference proteome</keyword>
<evidence type="ECO:0000313" key="1">
    <source>
        <dbReference type="EMBL" id="AWK76213.1"/>
    </source>
</evidence>
<proteinExistence type="predicted"/>
<evidence type="ECO:0000313" key="2">
    <source>
        <dbReference type="Proteomes" id="UP000245711"/>
    </source>
</evidence>
<dbReference type="Proteomes" id="UP000245711">
    <property type="component" value="Plasmid pRB98"/>
</dbReference>
<dbReference type="EMBL" id="CP021355">
    <property type="protein sequence ID" value="AWK76213.1"/>
    <property type="molecule type" value="Genomic_DNA"/>
</dbReference>
<name>A0A2S2C5W8_9NOCA</name>
<organism evidence="1 2">
    <name type="scientific">Rhodococcus oxybenzonivorans</name>
    <dbReference type="NCBI Taxonomy" id="1990687"/>
    <lineage>
        <taxon>Bacteria</taxon>
        <taxon>Bacillati</taxon>
        <taxon>Actinomycetota</taxon>
        <taxon>Actinomycetes</taxon>
        <taxon>Mycobacteriales</taxon>
        <taxon>Nocardiaceae</taxon>
        <taxon>Rhodococcus</taxon>
    </lineage>
</organism>
<dbReference type="OrthoDB" id="4329166at2"/>
<geneLocation type="plasmid" evidence="2">
    <name>prb98</name>
</geneLocation>
<keyword evidence="1" id="KW-0614">Plasmid</keyword>
<dbReference type="KEGG" id="roz:CBI38_32470"/>
<accession>A0A2S2C5W8</accession>
<dbReference type="AlphaFoldDB" id="A0A2S2C5W8"/>